<comment type="pathway">
    <text evidence="1 9">Cell wall biogenesis; peptidoglycan biosynthesis.</text>
</comment>
<keyword evidence="13" id="KW-1185">Reference proteome</keyword>
<feature type="domain" description="L,D-TPase catalytic" evidence="11">
    <location>
        <begin position="78"/>
        <end position="215"/>
    </location>
</feature>
<dbReference type="GO" id="GO:0005576">
    <property type="term" value="C:extracellular region"/>
    <property type="evidence" value="ECO:0007669"/>
    <property type="project" value="TreeGrafter"/>
</dbReference>
<dbReference type="PANTHER" id="PTHR30582">
    <property type="entry name" value="L,D-TRANSPEPTIDASE"/>
    <property type="match status" value="1"/>
</dbReference>
<proteinExistence type="inferred from homology"/>
<dbReference type="Pfam" id="PF03734">
    <property type="entry name" value="YkuD"/>
    <property type="match status" value="1"/>
</dbReference>
<dbReference type="GO" id="GO:0016757">
    <property type="term" value="F:glycosyltransferase activity"/>
    <property type="evidence" value="ECO:0007669"/>
    <property type="project" value="UniProtKB-KW"/>
</dbReference>
<evidence type="ECO:0000256" key="10">
    <source>
        <dbReference type="SAM" id="SignalP"/>
    </source>
</evidence>
<evidence type="ECO:0000256" key="6">
    <source>
        <dbReference type="ARBA" id="ARBA00022960"/>
    </source>
</evidence>
<dbReference type="FunFam" id="2.40.440.10:FF:000002">
    <property type="entry name" value="L,D-transpeptidase ErfK/SrfK"/>
    <property type="match status" value="1"/>
</dbReference>
<keyword evidence="7 9" id="KW-0573">Peptidoglycan synthesis</keyword>
<dbReference type="InterPro" id="IPR005490">
    <property type="entry name" value="LD_TPept_cat_dom"/>
</dbReference>
<name>A0A418ZS72_9RHOB</name>
<comment type="caution">
    <text evidence="12">The sequence shown here is derived from an EMBL/GenBank/DDBJ whole genome shotgun (WGS) entry which is preliminary data.</text>
</comment>
<dbReference type="AlphaFoldDB" id="A0A418ZS72"/>
<evidence type="ECO:0000259" key="11">
    <source>
        <dbReference type="PROSITE" id="PS52029"/>
    </source>
</evidence>
<feature type="chain" id="PRO_5019189168" evidence="10">
    <location>
        <begin position="21"/>
        <end position="312"/>
    </location>
</feature>
<organism evidence="12 13">
    <name type="scientific">Paracoccus siganidrum</name>
    <dbReference type="NCBI Taxonomy" id="1276757"/>
    <lineage>
        <taxon>Bacteria</taxon>
        <taxon>Pseudomonadati</taxon>
        <taxon>Pseudomonadota</taxon>
        <taxon>Alphaproteobacteria</taxon>
        <taxon>Rhodobacterales</taxon>
        <taxon>Paracoccaceae</taxon>
        <taxon>Paracoccus</taxon>
    </lineage>
</organism>
<feature type="active site" description="Proton donor/acceptor" evidence="9">
    <location>
        <position position="175"/>
    </location>
</feature>
<dbReference type="GO" id="GO:0071555">
    <property type="term" value="P:cell wall organization"/>
    <property type="evidence" value="ECO:0007669"/>
    <property type="project" value="UniProtKB-UniRule"/>
</dbReference>
<reference evidence="13" key="1">
    <citation type="submission" date="2018-09" db="EMBL/GenBank/DDBJ databases">
        <title>Paracoccus onubensis nov. sp. a moderate halophilic bacterium isolated from Gruta de las Maravillas (Aracena, Spain).</title>
        <authorList>
            <person name="Jurado V."/>
            <person name="Gutierrez-Patricio S."/>
            <person name="Gonzalez-Pimentel J.L."/>
            <person name="Miller A.Z."/>
            <person name="Laiz L."/>
            <person name="Saiz-Jimenez C."/>
        </authorList>
    </citation>
    <scope>NUCLEOTIDE SEQUENCE [LARGE SCALE GENOMIC DNA]</scope>
    <source>
        <strain evidence="13">DSM 26381</strain>
    </source>
</reference>
<keyword evidence="4" id="KW-0808">Transferase</keyword>
<dbReference type="PROSITE" id="PS51257">
    <property type="entry name" value="PROKAR_LIPOPROTEIN"/>
    <property type="match status" value="1"/>
</dbReference>
<dbReference type="EMBL" id="QZEW01000185">
    <property type="protein sequence ID" value="RJK99616.1"/>
    <property type="molecule type" value="Genomic_DNA"/>
</dbReference>
<evidence type="ECO:0000256" key="9">
    <source>
        <dbReference type="PROSITE-ProRule" id="PRU01373"/>
    </source>
</evidence>
<dbReference type="SUPFAM" id="SSF141523">
    <property type="entry name" value="L,D-transpeptidase catalytic domain-like"/>
    <property type="match status" value="1"/>
</dbReference>
<dbReference type="PROSITE" id="PS52029">
    <property type="entry name" value="LD_TPASE"/>
    <property type="match status" value="1"/>
</dbReference>
<protein>
    <submittedName>
        <fullName evidence="12">L,D-transpeptidase</fullName>
    </submittedName>
</protein>
<accession>A0A418ZS72</accession>
<keyword evidence="3" id="KW-0328">Glycosyltransferase</keyword>
<evidence type="ECO:0000256" key="2">
    <source>
        <dbReference type="ARBA" id="ARBA00005992"/>
    </source>
</evidence>
<sequence>MRLALMISALALGLAACSQSTDRYSVPVANGDVPAIYQARSDVGPNGEPITIPAVRAAYLNERNQRQRVPYNGPEAPGTIVVDPYARVLYHVMENGEAMRFGVAVGRAGKGYNGTATIQRKQSWPSWRPTDNMIRTEPELYGQFAGGLKGGMDNPLGSRALYLYEGGRDTYYRIHGTMDPSSIGKATSAGCIRLFNQDIMDLFDETSMGTRVVVRSQAESLRLEGPLIETPEGYVVPASEASALGFSGQPTNVTDTAPATTEGLTEQLQAPLGAPVAPVASTAPASPALVQDPFASTDTAFVSPVESAVPSW</sequence>
<keyword evidence="6 9" id="KW-0133">Cell shape</keyword>
<evidence type="ECO:0000256" key="4">
    <source>
        <dbReference type="ARBA" id="ARBA00022679"/>
    </source>
</evidence>
<evidence type="ECO:0000256" key="7">
    <source>
        <dbReference type="ARBA" id="ARBA00022984"/>
    </source>
</evidence>
<gene>
    <name evidence="12" type="ORF">D3P05_23200</name>
</gene>
<dbReference type="GO" id="GO:0008360">
    <property type="term" value="P:regulation of cell shape"/>
    <property type="evidence" value="ECO:0007669"/>
    <property type="project" value="UniProtKB-UniRule"/>
</dbReference>
<dbReference type="Gene3D" id="2.40.440.10">
    <property type="entry name" value="L,D-transpeptidase catalytic domain-like"/>
    <property type="match status" value="1"/>
</dbReference>
<evidence type="ECO:0000313" key="12">
    <source>
        <dbReference type="EMBL" id="RJK99616.1"/>
    </source>
</evidence>
<dbReference type="GO" id="GO:0071972">
    <property type="term" value="F:peptidoglycan L,D-transpeptidase activity"/>
    <property type="evidence" value="ECO:0007669"/>
    <property type="project" value="TreeGrafter"/>
</dbReference>
<evidence type="ECO:0000256" key="5">
    <source>
        <dbReference type="ARBA" id="ARBA00022801"/>
    </source>
</evidence>
<dbReference type="GO" id="GO:0018104">
    <property type="term" value="P:peptidoglycan-protein cross-linking"/>
    <property type="evidence" value="ECO:0007669"/>
    <property type="project" value="TreeGrafter"/>
</dbReference>
<dbReference type="CDD" id="cd16913">
    <property type="entry name" value="YkuD_like"/>
    <property type="match status" value="1"/>
</dbReference>
<feature type="signal peptide" evidence="10">
    <location>
        <begin position="1"/>
        <end position="20"/>
    </location>
</feature>
<comment type="similarity">
    <text evidence="2">Belongs to the YkuD family.</text>
</comment>
<keyword evidence="8 9" id="KW-0961">Cell wall biogenesis/degradation</keyword>
<dbReference type="InterPro" id="IPR050979">
    <property type="entry name" value="LD-transpeptidase"/>
</dbReference>
<keyword evidence="10" id="KW-0732">Signal</keyword>
<evidence type="ECO:0000313" key="13">
    <source>
        <dbReference type="Proteomes" id="UP000283587"/>
    </source>
</evidence>
<dbReference type="InterPro" id="IPR038063">
    <property type="entry name" value="Transpep_catalytic_dom"/>
</dbReference>
<feature type="active site" description="Nucleophile" evidence="9">
    <location>
        <position position="191"/>
    </location>
</feature>
<dbReference type="OrthoDB" id="9795305at2"/>
<dbReference type="Proteomes" id="UP000283587">
    <property type="component" value="Unassembled WGS sequence"/>
</dbReference>
<keyword evidence="5" id="KW-0378">Hydrolase</keyword>
<dbReference type="RefSeq" id="WP_119901097.1">
    <property type="nucleotide sequence ID" value="NZ_QNRC01000005.1"/>
</dbReference>
<dbReference type="UniPathway" id="UPA00219"/>
<dbReference type="PANTHER" id="PTHR30582:SF24">
    <property type="entry name" value="L,D-TRANSPEPTIDASE ERFK_SRFK-RELATED"/>
    <property type="match status" value="1"/>
</dbReference>
<evidence type="ECO:0000256" key="8">
    <source>
        <dbReference type="ARBA" id="ARBA00023316"/>
    </source>
</evidence>
<evidence type="ECO:0000256" key="1">
    <source>
        <dbReference type="ARBA" id="ARBA00004752"/>
    </source>
</evidence>
<evidence type="ECO:0000256" key="3">
    <source>
        <dbReference type="ARBA" id="ARBA00022676"/>
    </source>
</evidence>